<organism evidence="12">
    <name type="scientific">Caldilineaceae bacterium SB0664_bin_27</name>
    <dbReference type="NCBI Taxonomy" id="2605260"/>
    <lineage>
        <taxon>Bacteria</taxon>
        <taxon>Bacillati</taxon>
        <taxon>Chloroflexota</taxon>
        <taxon>Caldilineae</taxon>
        <taxon>Caldilineales</taxon>
        <taxon>Caldilineaceae</taxon>
    </lineage>
</organism>
<protein>
    <recommendedName>
        <fullName evidence="2">Septum site-determining protein MinD</fullName>
    </recommendedName>
    <alternativeName>
        <fullName evidence="9">Cell division inhibitor MinD</fullName>
    </alternativeName>
</protein>
<dbReference type="GO" id="GO:0051782">
    <property type="term" value="P:negative regulation of cell division"/>
    <property type="evidence" value="ECO:0007669"/>
    <property type="project" value="TreeGrafter"/>
</dbReference>
<sequence>MQTGESVSGAFSPSAHAAPDHLGSEADGGLVLTLTSGKGGVGKTTTTANLGTALAMAGQRVIVVDADIGLRNLDIVMGLESRVVYNLVDVIEGRCSLHEALVRDKRVDELYLLPSSQTRDKTAVAPDQMMTLCQELRTIADFVLVDSPAGIELGFQNAIAAASEVIIVTTPEVSALRDADKVIYLLERDLNSQARLVINRYNPRLVRRKEMMSRHDILSILSIDLLGIVPEDEQIIVSANKGWPVALERKRYVSRAYHNIAQRLQGYNVPLIHFKEFSWPERLRRLFGV</sequence>
<feature type="binding site" evidence="10">
    <location>
        <begin position="38"/>
        <end position="45"/>
    </location>
    <ligand>
        <name>ATP</name>
        <dbReference type="ChEBI" id="CHEBI:30616"/>
    </ligand>
</feature>
<dbReference type="GO" id="GO:0000917">
    <property type="term" value="P:division septum assembly"/>
    <property type="evidence" value="ECO:0007669"/>
    <property type="project" value="UniProtKB-KW"/>
</dbReference>
<dbReference type="GO" id="GO:0005829">
    <property type="term" value="C:cytosol"/>
    <property type="evidence" value="ECO:0007669"/>
    <property type="project" value="TreeGrafter"/>
</dbReference>
<dbReference type="NCBIfam" id="TIGR01968">
    <property type="entry name" value="minD_bact"/>
    <property type="match status" value="1"/>
</dbReference>
<dbReference type="PIRSF" id="PIRSF003092">
    <property type="entry name" value="MinD"/>
    <property type="match status" value="1"/>
</dbReference>
<dbReference type="SUPFAM" id="SSF52540">
    <property type="entry name" value="P-loop containing nucleoside triphosphate hydrolases"/>
    <property type="match status" value="1"/>
</dbReference>
<dbReference type="PANTHER" id="PTHR43384">
    <property type="entry name" value="SEPTUM SITE-DETERMINING PROTEIN MIND HOMOLOG, CHLOROPLASTIC-RELATED"/>
    <property type="match status" value="1"/>
</dbReference>
<dbReference type="AlphaFoldDB" id="A0A6B0YZ04"/>
<keyword evidence="4 10" id="KW-0547">Nucleotide-binding</keyword>
<dbReference type="PANTHER" id="PTHR43384:SF6">
    <property type="entry name" value="SEPTUM SITE-DETERMINING PROTEIN MIND HOMOLOG, CHLOROPLASTIC"/>
    <property type="match status" value="1"/>
</dbReference>
<dbReference type="CDD" id="cd02036">
    <property type="entry name" value="MinD"/>
    <property type="match status" value="1"/>
</dbReference>
<dbReference type="InterPro" id="IPR025501">
    <property type="entry name" value="MinD_FleN"/>
</dbReference>
<accession>A0A6B0YZ04</accession>
<keyword evidence="3" id="KW-0132">Cell division</keyword>
<comment type="caution">
    <text evidence="12">The sequence shown here is derived from an EMBL/GenBank/DDBJ whole genome shotgun (WGS) entry which is preliminary data.</text>
</comment>
<evidence type="ECO:0000256" key="2">
    <source>
        <dbReference type="ARBA" id="ARBA00016887"/>
    </source>
</evidence>
<dbReference type="GO" id="GO:0005524">
    <property type="term" value="F:ATP binding"/>
    <property type="evidence" value="ECO:0007669"/>
    <property type="project" value="UniProtKB-KW"/>
</dbReference>
<name>A0A6B0YZ04_9CHLR</name>
<reference evidence="12" key="1">
    <citation type="submission" date="2019-09" db="EMBL/GenBank/DDBJ databases">
        <title>Characterisation of the sponge microbiome using genome-centric metagenomics.</title>
        <authorList>
            <person name="Engelberts J.P."/>
            <person name="Robbins S.J."/>
            <person name="De Goeij J.M."/>
            <person name="Aranda M."/>
            <person name="Bell S.C."/>
            <person name="Webster N.S."/>
        </authorList>
    </citation>
    <scope>NUCLEOTIDE SEQUENCE</scope>
    <source>
        <strain evidence="12">SB0664_bin_27</strain>
    </source>
</reference>
<dbReference type="InterPro" id="IPR050625">
    <property type="entry name" value="ParA/MinD_ATPase"/>
</dbReference>
<dbReference type="GO" id="GO:0016887">
    <property type="term" value="F:ATP hydrolysis activity"/>
    <property type="evidence" value="ECO:0007669"/>
    <property type="project" value="InterPro"/>
</dbReference>
<dbReference type="InterPro" id="IPR025669">
    <property type="entry name" value="AAA_dom"/>
</dbReference>
<dbReference type="Pfam" id="PF13614">
    <property type="entry name" value="AAA_31"/>
    <property type="match status" value="1"/>
</dbReference>
<keyword evidence="7" id="KW-0131">Cell cycle</keyword>
<comment type="similarity">
    <text evidence="1">Belongs to the ParA family. MinD subfamily.</text>
</comment>
<dbReference type="Gene3D" id="3.40.50.300">
    <property type="entry name" value="P-loop containing nucleotide triphosphate hydrolases"/>
    <property type="match status" value="1"/>
</dbReference>
<evidence type="ECO:0000256" key="6">
    <source>
        <dbReference type="ARBA" id="ARBA00023210"/>
    </source>
</evidence>
<dbReference type="EMBL" id="VXRG01000152">
    <property type="protein sequence ID" value="MXY95425.1"/>
    <property type="molecule type" value="Genomic_DNA"/>
</dbReference>
<dbReference type="FunFam" id="3.40.50.300:FF:000068">
    <property type="entry name" value="Site-determining protein"/>
    <property type="match status" value="1"/>
</dbReference>
<keyword evidence="5 10" id="KW-0067">ATP-binding</keyword>
<evidence type="ECO:0000259" key="11">
    <source>
        <dbReference type="Pfam" id="PF13614"/>
    </source>
</evidence>
<dbReference type="InterPro" id="IPR027417">
    <property type="entry name" value="P-loop_NTPase"/>
</dbReference>
<evidence type="ECO:0000256" key="5">
    <source>
        <dbReference type="ARBA" id="ARBA00022840"/>
    </source>
</evidence>
<comment type="function">
    <text evidence="8">ATPase required for the correct placement of the division site. Cell division inhibitors MinC and MinD act in concert to form an inhibitor capable of blocking formation of the polar Z ring septums. Rapidly oscillates between the poles of the cell to destabilize FtsZ filaments that have formed before they mature into polar Z rings.</text>
</comment>
<evidence type="ECO:0000256" key="7">
    <source>
        <dbReference type="ARBA" id="ARBA00023306"/>
    </source>
</evidence>
<evidence type="ECO:0000256" key="4">
    <source>
        <dbReference type="ARBA" id="ARBA00022741"/>
    </source>
</evidence>
<evidence type="ECO:0000256" key="1">
    <source>
        <dbReference type="ARBA" id="ARBA00010257"/>
    </source>
</evidence>
<keyword evidence="6" id="KW-0717">Septation</keyword>
<evidence type="ECO:0000256" key="8">
    <source>
        <dbReference type="ARBA" id="ARBA00025436"/>
    </source>
</evidence>
<evidence type="ECO:0000256" key="9">
    <source>
        <dbReference type="ARBA" id="ARBA00032845"/>
    </source>
</evidence>
<evidence type="ECO:0000313" key="12">
    <source>
        <dbReference type="EMBL" id="MXY95425.1"/>
    </source>
</evidence>
<proteinExistence type="inferred from homology"/>
<gene>
    <name evidence="12" type="primary">minD</name>
    <name evidence="12" type="ORF">F4Y42_18440</name>
</gene>
<dbReference type="InterPro" id="IPR010223">
    <property type="entry name" value="MinD"/>
</dbReference>
<feature type="domain" description="AAA" evidence="11">
    <location>
        <begin position="32"/>
        <end position="183"/>
    </location>
</feature>
<evidence type="ECO:0000256" key="3">
    <source>
        <dbReference type="ARBA" id="ARBA00022618"/>
    </source>
</evidence>
<dbReference type="GO" id="GO:0009898">
    <property type="term" value="C:cytoplasmic side of plasma membrane"/>
    <property type="evidence" value="ECO:0007669"/>
    <property type="project" value="TreeGrafter"/>
</dbReference>
<evidence type="ECO:0000256" key="10">
    <source>
        <dbReference type="PIRSR" id="PIRSR003092-1"/>
    </source>
</evidence>